<evidence type="ECO:0000256" key="3">
    <source>
        <dbReference type="ARBA" id="ARBA00022679"/>
    </source>
</evidence>
<dbReference type="GO" id="GO:0032259">
    <property type="term" value="P:methylation"/>
    <property type="evidence" value="ECO:0007669"/>
    <property type="project" value="UniProtKB-KW"/>
</dbReference>
<dbReference type="InterPro" id="IPR038601">
    <property type="entry name" value="MttB-like_sf"/>
</dbReference>
<comment type="similarity">
    <text evidence="1">Belongs to the trimethylamine methyltransferase family.</text>
</comment>
<gene>
    <name evidence="4" type="ORF">BHK98_08775</name>
</gene>
<evidence type="ECO:0008006" key="6">
    <source>
        <dbReference type="Google" id="ProtNLM"/>
    </source>
</evidence>
<dbReference type="GO" id="GO:0008168">
    <property type="term" value="F:methyltransferase activity"/>
    <property type="evidence" value="ECO:0007669"/>
    <property type="project" value="UniProtKB-KW"/>
</dbReference>
<dbReference type="OrthoDB" id="5418352at2"/>
<evidence type="ECO:0000313" key="4">
    <source>
        <dbReference type="EMBL" id="OLR56150.1"/>
    </source>
</evidence>
<dbReference type="STRING" id="1261640.BHK98_08775"/>
<sequence length="323" mass="34986">MKKFTHEEDIYGYCVLRNEDLDAIHEATLELMEDYGLQIHGKEALDIYAGAGCEVDYENDRVRFPRNLVNDSIEACPSEFTLCGRDPKNDTVVGGKRVAYKNFGTGVFIVDPYTHKLRESTKQDLCDVARFCDAMEAVDVFSIAVTAGDVNQKVRALHEAEAVLNNLTKNFAHDLEGVKNTKRFIDMAAIIQGGYDKLRERPIITMGACPNSPLEINENETSIIKLSADYGLPIDILSMGLCGGTTPATLAGTLVCTNAEILGGIVLAQIINKGNPILYGTSTTIMDMKTAQSPVGAPEHAMCGAAVGQIGHYYGIPTNVGGT</sequence>
<comment type="caution">
    <text evidence="4">The sequence shown here is derived from an EMBL/GenBank/DDBJ whole genome shotgun (WGS) entry which is preliminary data.</text>
</comment>
<keyword evidence="3" id="KW-0808">Transferase</keyword>
<dbReference type="AlphaFoldDB" id="A0A1Q9JIW9"/>
<keyword evidence="2" id="KW-0489">Methyltransferase</keyword>
<dbReference type="EMBL" id="MJIE01000001">
    <property type="protein sequence ID" value="OLR56150.1"/>
    <property type="molecule type" value="Genomic_DNA"/>
</dbReference>
<accession>A0A1Q9JIW9</accession>
<organism evidence="4 5">
    <name type="scientific">Hornefia porci</name>
    <dbReference type="NCBI Taxonomy" id="2652292"/>
    <lineage>
        <taxon>Bacteria</taxon>
        <taxon>Bacillati</taxon>
        <taxon>Bacillota</taxon>
        <taxon>Clostridia</taxon>
        <taxon>Peptostreptococcales</taxon>
        <taxon>Anaerovoracaceae</taxon>
        <taxon>Hornefia</taxon>
    </lineage>
</organism>
<protein>
    <recommendedName>
        <fullName evidence="6">Trimethylamine methyltransferase</fullName>
    </recommendedName>
</protein>
<dbReference type="GO" id="GO:0015948">
    <property type="term" value="P:methanogenesis"/>
    <property type="evidence" value="ECO:0007669"/>
    <property type="project" value="InterPro"/>
</dbReference>
<dbReference type="Proteomes" id="UP000187404">
    <property type="component" value="Unassembled WGS sequence"/>
</dbReference>
<evidence type="ECO:0000256" key="1">
    <source>
        <dbReference type="ARBA" id="ARBA00007137"/>
    </source>
</evidence>
<dbReference type="Gene3D" id="3.20.20.480">
    <property type="entry name" value="Trimethylamine methyltransferase-like"/>
    <property type="match status" value="1"/>
</dbReference>
<evidence type="ECO:0000256" key="2">
    <source>
        <dbReference type="ARBA" id="ARBA00022603"/>
    </source>
</evidence>
<keyword evidence="5" id="KW-1185">Reference proteome</keyword>
<dbReference type="InterPro" id="IPR010426">
    <property type="entry name" value="MTTB_MeTrfase"/>
</dbReference>
<name>A0A1Q9JIW9_9FIRM</name>
<reference evidence="4 5" key="1">
    <citation type="journal article" date="2016" name="Appl. Environ. Microbiol.">
        <title>Function and Phylogeny of Bacterial Butyryl Coenzyme A:Acetate Transferases and Their Diversity in the Proximal Colon of Swine.</title>
        <authorList>
            <person name="Trachsel J."/>
            <person name="Bayles D.O."/>
            <person name="Looft T."/>
            <person name="Levine U.Y."/>
            <person name="Allen H.K."/>
        </authorList>
    </citation>
    <scope>NUCLEOTIDE SEQUENCE [LARGE SCALE GENOMIC DNA]</scope>
    <source>
        <strain evidence="4 5">68-3-10</strain>
    </source>
</reference>
<dbReference type="Pfam" id="PF06253">
    <property type="entry name" value="MTTB"/>
    <property type="match status" value="1"/>
</dbReference>
<proteinExistence type="inferred from homology"/>
<evidence type="ECO:0000313" key="5">
    <source>
        <dbReference type="Proteomes" id="UP000187404"/>
    </source>
</evidence>